<dbReference type="RefSeq" id="WP_084441818.1">
    <property type="nucleotide sequence ID" value="NZ_CP109796.1"/>
</dbReference>
<dbReference type="SUPFAM" id="SSF53335">
    <property type="entry name" value="S-adenosyl-L-methionine-dependent methyltransferases"/>
    <property type="match status" value="1"/>
</dbReference>
<dbReference type="PANTHER" id="PTHR34203">
    <property type="entry name" value="METHYLTRANSFERASE, FKBM FAMILY PROTEIN"/>
    <property type="match status" value="1"/>
</dbReference>
<dbReference type="InterPro" id="IPR029063">
    <property type="entry name" value="SAM-dependent_MTases_sf"/>
</dbReference>
<dbReference type="STRING" id="1184151.AW736_02635"/>
<evidence type="ECO:0000313" key="3">
    <source>
        <dbReference type="Proteomes" id="UP000078486"/>
    </source>
</evidence>
<accession>A0A178INV0</accession>
<dbReference type="EMBL" id="LRRQ01000023">
    <property type="protein sequence ID" value="OAM91554.1"/>
    <property type="molecule type" value="Genomic_DNA"/>
</dbReference>
<comment type="caution">
    <text evidence="2">The sequence shown here is derived from an EMBL/GenBank/DDBJ whole genome shotgun (WGS) entry which is preliminary data.</text>
</comment>
<dbReference type="Gene3D" id="3.40.50.150">
    <property type="entry name" value="Vaccinia Virus protein VP39"/>
    <property type="match status" value="1"/>
</dbReference>
<dbReference type="AlphaFoldDB" id="A0A178INV0"/>
<dbReference type="PANTHER" id="PTHR34203:SF15">
    <property type="entry name" value="SLL1173 PROTEIN"/>
    <property type="match status" value="1"/>
</dbReference>
<dbReference type="InterPro" id="IPR006342">
    <property type="entry name" value="FkbM_mtfrase"/>
</dbReference>
<proteinExistence type="predicted"/>
<dbReference type="Pfam" id="PF05050">
    <property type="entry name" value="Methyltransf_21"/>
    <property type="match status" value="1"/>
</dbReference>
<reference evidence="2 3" key="1">
    <citation type="submission" date="2016-01" db="EMBL/GenBank/DDBJ databases">
        <title>High potential of lignocellulose degradation of a new Verrucomicrobia species.</title>
        <authorList>
            <person name="Wang Y."/>
            <person name="Shi Y."/>
            <person name="Qiu Z."/>
            <person name="Liu S."/>
            <person name="Yang H."/>
        </authorList>
    </citation>
    <scope>NUCLEOTIDE SEQUENCE [LARGE SCALE GENOMIC DNA]</scope>
    <source>
        <strain evidence="2 3">TSB47</strain>
    </source>
</reference>
<dbReference type="InterPro" id="IPR052514">
    <property type="entry name" value="SAM-dependent_MTase"/>
</dbReference>
<feature type="domain" description="Methyltransferase FkbM" evidence="1">
    <location>
        <begin position="133"/>
        <end position="289"/>
    </location>
</feature>
<dbReference type="OrthoDB" id="190100at2"/>
<gene>
    <name evidence="2" type="ORF">AW736_02635</name>
</gene>
<organism evidence="2 3">
    <name type="scientific">Termitidicoccus mucosus</name>
    <dbReference type="NCBI Taxonomy" id="1184151"/>
    <lineage>
        <taxon>Bacteria</taxon>
        <taxon>Pseudomonadati</taxon>
        <taxon>Verrucomicrobiota</taxon>
        <taxon>Opitutia</taxon>
        <taxon>Opitutales</taxon>
        <taxon>Opitutaceae</taxon>
        <taxon>Termitidicoccus</taxon>
    </lineage>
</organism>
<evidence type="ECO:0000313" key="2">
    <source>
        <dbReference type="EMBL" id="OAM91554.1"/>
    </source>
</evidence>
<sequence>MPAPILLPYSRKIIRPVFFEAPEPLETRPAHMHPKNPPKFGHHAPGCFLRALLRLAQNAPQNWLGQQFAQSVRKIVTHCARLPIDVEVGPVRMRCPITDNNSERKFIFMPWRFDRIERQLLARTLPRDGCFLDIGANVGIYTLTTAAHLGPSGRIVAVEPNPPALGRLRFNIDATREGCREWPEITVLGVGVSDVAGEFELRLDPANLGGSSLVPCEGAAPAQNPNPPGHVRVPCKPLLTILKELDIRRVHAIKIDIEGAEDMALTPYLEAAPDNLLADVIIIENSERQWRRDLPGALAQKGYRPQLRTRMNTVYRRSA</sequence>
<evidence type="ECO:0000259" key="1">
    <source>
        <dbReference type="Pfam" id="PF05050"/>
    </source>
</evidence>
<dbReference type="Proteomes" id="UP000078486">
    <property type="component" value="Unassembled WGS sequence"/>
</dbReference>
<name>A0A178INV0_9BACT</name>
<keyword evidence="3" id="KW-1185">Reference proteome</keyword>
<dbReference type="NCBIfam" id="TIGR01444">
    <property type="entry name" value="fkbM_fam"/>
    <property type="match status" value="1"/>
</dbReference>
<protein>
    <recommendedName>
        <fullName evidence="1">Methyltransferase FkbM domain-containing protein</fullName>
    </recommendedName>
</protein>